<feature type="transmembrane region" description="Helical" evidence="1">
    <location>
        <begin position="199"/>
        <end position="220"/>
    </location>
</feature>
<protein>
    <submittedName>
        <fullName evidence="2">Uncharacterized protein</fullName>
    </submittedName>
</protein>
<evidence type="ECO:0000256" key="1">
    <source>
        <dbReference type="SAM" id="Phobius"/>
    </source>
</evidence>
<proteinExistence type="predicted"/>
<keyword evidence="1" id="KW-1133">Transmembrane helix</keyword>
<dbReference type="EMBL" id="CP123488">
    <property type="protein sequence ID" value="WGL56476.1"/>
    <property type="molecule type" value="Genomic_DNA"/>
</dbReference>
<feature type="transmembrane region" description="Helical" evidence="1">
    <location>
        <begin position="226"/>
        <end position="249"/>
    </location>
</feature>
<accession>A0AA95G264</accession>
<dbReference type="RefSeq" id="WP_280557076.1">
    <property type="nucleotide sequence ID" value="NZ_CP123488.1"/>
</dbReference>
<gene>
    <name evidence="2" type="ORF">QBD33_01295</name>
</gene>
<dbReference type="Proteomes" id="UP001177527">
    <property type="component" value="Chromosome"/>
</dbReference>
<name>A0AA95G264_KLUIN</name>
<organism evidence="2 3">
    <name type="scientific">Kluyvera intermedia</name>
    <name type="common">Enterobacter intermedius</name>
    <dbReference type="NCBI Taxonomy" id="61648"/>
    <lineage>
        <taxon>Bacteria</taxon>
        <taxon>Pseudomonadati</taxon>
        <taxon>Pseudomonadota</taxon>
        <taxon>Gammaproteobacteria</taxon>
        <taxon>Enterobacterales</taxon>
        <taxon>Enterobacteriaceae</taxon>
        <taxon>Kluyvera</taxon>
    </lineage>
</organism>
<keyword evidence="1" id="KW-0812">Transmembrane</keyword>
<keyword evidence="1" id="KW-0472">Membrane</keyword>
<evidence type="ECO:0000313" key="3">
    <source>
        <dbReference type="Proteomes" id="UP001177527"/>
    </source>
</evidence>
<evidence type="ECO:0000313" key="2">
    <source>
        <dbReference type="EMBL" id="WGL56476.1"/>
    </source>
</evidence>
<dbReference type="AlphaFoldDB" id="A0AA95G264"/>
<reference evidence="2" key="1">
    <citation type="submission" date="2023-04" db="EMBL/GenBank/DDBJ databases">
        <title>APH(3)-Id, a novel chromosomal aminoglycoside phosphotransferase, identified from an environmental isolate of Kluyvera intermedia DW18.</title>
        <authorList>
            <person name="Sha Y."/>
        </authorList>
    </citation>
    <scope>NUCLEOTIDE SEQUENCE</scope>
    <source>
        <strain evidence="2">DW18</strain>
    </source>
</reference>
<sequence>MVGYTDWIDKNANDLLRGNNRELVRRFEDDIRAFKERLDKDAQHIMLLTLEEAQSVIDDLLRSDGMSRVTTYAGNIKDAAGGTTNILKLFSYRDAGRIVFTLKGRGIKAIQYSYGGKMYVKITGYPSLRRILNGTRYGINHPKVLELGIGKAGLRAGLITGARFCIWFSACWRLIELIFRSDHDVAAFLGNITMDVAKVVVTIFSTEVIMGGVSIFSGFLPVSLVVPIWGGIVIVVMLGVGIVVGLDYLDKRYKLSEKLINCIRTGFKERQRIEDYNLRKSTPFTNSILRGFY</sequence>